<dbReference type="Proteomes" id="UP001500034">
    <property type="component" value="Unassembled WGS sequence"/>
</dbReference>
<dbReference type="EMBL" id="BAABCQ010000125">
    <property type="protein sequence ID" value="GAA3998189.1"/>
    <property type="molecule type" value="Genomic_DNA"/>
</dbReference>
<accession>A0ABP7RJ26</accession>
<dbReference type="SUPFAM" id="SSF56112">
    <property type="entry name" value="Protein kinase-like (PK-like)"/>
    <property type="match status" value="1"/>
</dbReference>
<evidence type="ECO:0000313" key="8">
    <source>
        <dbReference type="Proteomes" id="UP001500034"/>
    </source>
</evidence>
<sequence length="301" mass="31115">MPGTGSGALPSSCPYRALTRLDTRSSATAAPVPMERFVARSADGEHTVLLSKPLATVEARPFLAEAEISRYLLGPWILPVVDIAAPGGEAWVAHRYVPALPLPTVLTLHGRPLPERTVRALAVALAETLAVLHGQNTTHAGVAPSSVLIAADGPRLTCYGAVRAAVPGDVPRRGTPGLDPGSLPPEQAAGGRPRPLGDIYALGATLAYAATGYTVPEREELPSFLRPLVGRCLARDPAQRPSPLEMIEELVEGAAPLGSAQFGPATRAEALLGPGWLPARVVAGIAHQSASVLAAELAPAT</sequence>
<dbReference type="Gene3D" id="1.10.510.10">
    <property type="entry name" value="Transferase(Phosphotransferase) domain 1"/>
    <property type="match status" value="1"/>
</dbReference>
<evidence type="ECO:0000313" key="7">
    <source>
        <dbReference type="EMBL" id="GAA3998189.1"/>
    </source>
</evidence>
<keyword evidence="3" id="KW-0418">Kinase</keyword>
<dbReference type="PROSITE" id="PS50011">
    <property type="entry name" value="PROTEIN_KINASE_DOM"/>
    <property type="match status" value="1"/>
</dbReference>
<evidence type="ECO:0000256" key="2">
    <source>
        <dbReference type="ARBA" id="ARBA00022741"/>
    </source>
</evidence>
<feature type="domain" description="Protein kinase" evidence="6">
    <location>
        <begin position="1"/>
        <end position="251"/>
    </location>
</feature>
<keyword evidence="2" id="KW-0547">Nucleotide-binding</keyword>
<dbReference type="InterPro" id="IPR000719">
    <property type="entry name" value="Prot_kinase_dom"/>
</dbReference>
<dbReference type="PANTHER" id="PTHR43289:SF34">
    <property type="entry name" value="SERINE_THREONINE-PROTEIN KINASE YBDM-RELATED"/>
    <property type="match status" value="1"/>
</dbReference>
<name>A0ABP7RJ26_9ACTN</name>
<evidence type="ECO:0000259" key="6">
    <source>
        <dbReference type="PROSITE" id="PS50011"/>
    </source>
</evidence>
<organism evidence="7 8">
    <name type="scientific">Streptomyces marokkonensis</name>
    <dbReference type="NCBI Taxonomy" id="324855"/>
    <lineage>
        <taxon>Bacteria</taxon>
        <taxon>Bacillati</taxon>
        <taxon>Actinomycetota</taxon>
        <taxon>Actinomycetes</taxon>
        <taxon>Kitasatosporales</taxon>
        <taxon>Streptomycetaceae</taxon>
        <taxon>Streptomyces</taxon>
    </lineage>
</organism>
<evidence type="ECO:0000256" key="4">
    <source>
        <dbReference type="ARBA" id="ARBA00022840"/>
    </source>
</evidence>
<gene>
    <name evidence="7" type="ORF">GCM10022384_51480</name>
</gene>
<dbReference type="PANTHER" id="PTHR43289">
    <property type="entry name" value="MITOGEN-ACTIVATED PROTEIN KINASE KINASE KINASE 20-RELATED"/>
    <property type="match status" value="1"/>
</dbReference>
<protein>
    <recommendedName>
        <fullName evidence="6">Protein kinase domain-containing protein</fullName>
    </recommendedName>
</protein>
<keyword evidence="1" id="KW-0808">Transferase</keyword>
<evidence type="ECO:0000256" key="1">
    <source>
        <dbReference type="ARBA" id="ARBA00022679"/>
    </source>
</evidence>
<dbReference type="InterPro" id="IPR011009">
    <property type="entry name" value="Kinase-like_dom_sf"/>
</dbReference>
<comment type="caution">
    <text evidence="7">The sequence shown here is derived from an EMBL/GenBank/DDBJ whole genome shotgun (WGS) entry which is preliminary data.</text>
</comment>
<proteinExistence type="predicted"/>
<reference evidence="8" key="1">
    <citation type="journal article" date="2019" name="Int. J. Syst. Evol. Microbiol.">
        <title>The Global Catalogue of Microorganisms (GCM) 10K type strain sequencing project: providing services to taxonomists for standard genome sequencing and annotation.</title>
        <authorList>
            <consortium name="The Broad Institute Genomics Platform"/>
            <consortium name="The Broad Institute Genome Sequencing Center for Infectious Disease"/>
            <person name="Wu L."/>
            <person name="Ma J."/>
        </authorList>
    </citation>
    <scope>NUCLEOTIDE SEQUENCE [LARGE SCALE GENOMIC DNA]</scope>
    <source>
        <strain evidence="8">JCM 17027</strain>
    </source>
</reference>
<evidence type="ECO:0000256" key="3">
    <source>
        <dbReference type="ARBA" id="ARBA00022777"/>
    </source>
</evidence>
<evidence type="ECO:0000256" key="5">
    <source>
        <dbReference type="SAM" id="MobiDB-lite"/>
    </source>
</evidence>
<dbReference type="SMART" id="SM00220">
    <property type="entry name" value="S_TKc"/>
    <property type="match status" value="1"/>
</dbReference>
<feature type="region of interest" description="Disordered" evidence="5">
    <location>
        <begin position="169"/>
        <end position="192"/>
    </location>
</feature>
<keyword evidence="4" id="KW-0067">ATP-binding</keyword>
<keyword evidence="8" id="KW-1185">Reference proteome</keyword>